<dbReference type="NCBIfam" id="TIGR00331">
    <property type="entry name" value="hrcA"/>
    <property type="match status" value="1"/>
</dbReference>
<dbReference type="GO" id="GO:0003677">
    <property type="term" value="F:DNA binding"/>
    <property type="evidence" value="ECO:0007669"/>
    <property type="project" value="InterPro"/>
</dbReference>
<feature type="non-terminal residue" evidence="6">
    <location>
        <position position="265"/>
    </location>
</feature>
<dbReference type="PANTHER" id="PTHR34824:SF1">
    <property type="entry name" value="HEAT-INDUCIBLE TRANSCRIPTION REPRESSOR HRCA"/>
    <property type="match status" value="1"/>
</dbReference>
<evidence type="ECO:0000256" key="2">
    <source>
        <dbReference type="ARBA" id="ARBA00023015"/>
    </source>
</evidence>
<comment type="caution">
    <text evidence="6">The sequence shown here is derived from an EMBL/GenBank/DDBJ whole genome shotgun (WGS) entry which is preliminary data.</text>
</comment>
<evidence type="ECO:0000256" key="3">
    <source>
        <dbReference type="ARBA" id="ARBA00023016"/>
    </source>
</evidence>
<protein>
    <recommendedName>
        <fullName evidence="5">Heat-inducible transcription repressor HrcA C-terminal domain-containing protein</fullName>
    </recommendedName>
</protein>
<dbReference type="InterPro" id="IPR021153">
    <property type="entry name" value="HrcA_C"/>
</dbReference>
<sequence>MLTSRTGTILRSIVEQYIVKATPVSSQSIINDHELEVSAATIRNEMAHLEQESYITRPHPSAGSIPSDKGYRYYVETLRDIQLPLAEQRLINHLFHQVERELEEWLNLAATLIAQLVQNVAVVTMPKSVACQFKYLELVALHNSLALLVLVLRNAKAKQQLITFTQVISQSELTTITNKLNTTYSGLTSSQILAKSTGLSPTEQQATDCLLKVMEAEDEQEYEEPYLDGLHFILNQPEFTHSHRMLSLMELVEHRNLLRSIVPSG</sequence>
<dbReference type="Gene3D" id="3.30.450.40">
    <property type="match status" value="1"/>
</dbReference>
<accession>X1BFU2</accession>
<evidence type="ECO:0000259" key="5">
    <source>
        <dbReference type="Pfam" id="PF01628"/>
    </source>
</evidence>
<dbReference type="EMBL" id="BART01026265">
    <property type="protein sequence ID" value="GAG94819.1"/>
    <property type="molecule type" value="Genomic_DNA"/>
</dbReference>
<dbReference type="InterPro" id="IPR036388">
    <property type="entry name" value="WH-like_DNA-bd_sf"/>
</dbReference>
<evidence type="ECO:0000256" key="4">
    <source>
        <dbReference type="ARBA" id="ARBA00023163"/>
    </source>
</evidence>
<keyword evidence="1" id="KW-0678">Repressor</keyword>
<dbReference type="Gene3D" id="1.10.10.10">
    <property type="entry name" value="Winged helix-like DNA-binding domain superfamily/Winged helix DNA-binding domain"/>
    <property type="match status" value="1"/>
</dbReference>
<organism evidence="6">
    <name type="scientific">marine sediment metagenome</name>
    <dbReference type="NCBI Taxonomy" id="412755"/>
    <lineage>
        <taxon>unclassified sequences</taxon>
        <taxon>metagenomes</taxon>
        <taxon>ecological metagenomes</taxon>
    </lineage>
</organism>
<name>X1BFU2_9ZZZZ</name>
<keyword evidence="4" id="KW-0804">Transcription</keyword>
<evidence type="ECO:0000256" key="1">
    <source>
        <dbReference type="ARBA" id="ARBA00022491"/>
    </source>
</evidence>
<dbReference type="InterPro" id="IPR029016">
    <property type="entry name" value="GAF-like_dom_sf"/>
</dbReference>
<evidence type="ECO:0000313" key="6">
    <source>
        <dbReference type="EMBL" id="GAG94819.1"/>
    </source>
</evidence>
<keyword evidence="2" id="KW-0805">Transcription regulation</keyword>
<dbReference type="Pfam" id="PF01628">
    <property type="entry name" value="HrcA"/>
    <property type="match status" value="1"/>
</dbReference>
<dbReference type="Gene3D" id="3.30.390.60">
    <property type="entry name" value="Heat-inducible transcription repressor hrca homolog, domain 3"/>
    <property type="match status" value="1"/>
</dbReference>
<dbReference type="HAMAP" id="MF_00081">
    <property type="entry name" value="HrcA"/>
    <property type="match status" value="1"/>
</dbReference>
<dbReference type="InterPro" id="IPR036390">
    <property type="entry name" value="WH_DNA-bd_sf"/>
</dbReference>
<dbReference type="SUPFAM" id="SSF46785">
    <property type="entry name" value="Winged helix' DNA-binding domain"/>
    <property type="match status" value="1"/>
</dbReference>
<dbReference type="InterPro" id="IPR023120">
    <property type="entry name" value="WHTH_transcript_rep_HrcA_IDD"/>
</dbReference>
<feature type="domain" description="Heat-inducible transcription repressor HrcA C-terminal" evidence="5">
    <location>
        <begin position="103"/>
        <end position="261"/>
    </location>
</feature>
<dbReference type="InterPro" id="IPR002571">
    <property type="entry name" value="HrcA"/>
</dbReference>
<keyword evidence="3" id="KW-0346">Stress response</keyword>
<dbReference type="AlphaFoldDB" id="X1BFU2"/>
<dbReference type="GO" id="GO:0045892">
    <property type="term" value="P:negative regulation of DNA-templated transcription"/>
    <property type="evidence" value="ECO:0007669"/>
    <property type="project" value="TreeGrafter"/>
</dbReference>
<dbReference type="SUPFAM" id="SSF55781">
    <property type="entry name" value="GAF domain-like"/>
    <property type="match status" value="1"/>
</dbReference>
<gene>
    <name evidence="6" type="ORF">S01H4_46909</name>
</gene>
<dbReference type="PANTHER" id="PTHR34824">
    <property type="entry name" value="HEAT-INDUCIBLE TRANSCRIPTION REPRESSOR HRCA"/>
    <property type="match status" value="1"/>
</dbReference>
<proteinExistence type="inferred from homology"/>
<reference evidence="6" key="1">
    <citation type="journal article" date="2014" name="Front. Microbiol.">
        <title>High frequency of phylogenetically diverse reductive dehalogenase-homologous genes in deep subseafloor sedimentary metagenomes.</title>
        <authorList>
            <person name="Kawai M."/>
            <person name="Futagami T."/>
            <person name="Toyoda A."/>
            <person name="Takaki Y."/>
            <person name="Nishi S."/>
            <person name="Hori S."/>
            <person name="Arai W."/>
            <person name="Tsubouchi T."/>
            <person name="Morono Y."/>
            <person name="Uchiyama I."/>
            <person name="Ito T."/>
            <person name="Fujiyama A."/>
            <person name="Inagaki F."/>
            <person name="Takami H."/>
        </authorList>
    </citation>
    <scope>NUCLEOTIDE SEQUENCE</scope>
    <source>
        <strain evidence="6">Expedition CK06-06</strain>
    </source>
</reference>